<evidence type="ECO:0000256" key="1">
    <source>
        <dbReference type="SAM" id="MobiDB-lite"/>
    </source>
</evidence>
<gene>
    <name evidence="2" type="ORF">BD626DRAFT_532757</name>
</gene>
<name>A0A550CVN7_9AGAR</name>
<evidence type="ECO:0000313" key="3">
    <source>
        <dbReference type="Proteomes" id="UP000320762"/>
    </source>
</evidence>
<protein>
    <submittedName>
        <fullName evidence="2">Uncharacterized protein</fullName>
    </submittedName>
</protein>
<proteinExistence type="predicted"/>
<accession>A0A550CVN7</accession>
<dbReference type="EMBL" id="VDMD01000001">
    <property type="protein sequence ID" value="TRM68833.1"/>
    <property type="molecule type" value="Genomic_DNA"/>
</dbReference>
<dbReference type="Proteomes" id="UP000320762">
    <property type="component" value="Unassembled WGS sequence"/>
</dbReference>
<organism evidence="2 3">
    <name type="scientific">Schizophyllum amplum</name>
    <dbReference type="NCBI Taxonomy" id="97359"/>
    <lineage>
        <taxon>Eukaryota</taxon>
        <taxon>Fungi</taxon>
        <taxon>Dikarya</taxon>
        <taxon>Basidiomycota</taxon>
        <taxon>Agaricomycotina</taxon>
        <taxon>Agaricomycetes</taxon>
        <taxon>Agaricomycetidae</taxon>
        <taxon>Agaricales</taxon>
        <taxon>Schizophyllaceae</taxon>
        <taxon>Schizophyllum</taxon>
    </lineage>
</organism>
<dbReference type="AlphaFoldDB" id="A0A550CVN7"/>
<keyword evidence="3" id="KW-1185">Reference proteome</keyword>
<comment type="caution">
    <text evidence="2">The sequence shown here is derived from an EMBL/GenBank/DDBJ whole genome shotgun (WGS) entry which is preliminary data.</text>
</comment>
<evidence type="ECO:0000313" key="2">
    <source>
        <dbReference type="EMBL" id="TRM68833.1"/>
    </source>
</evidence>
<feature type="compositionally biased region" description="Basic and acidic residues" evidence="1">
    <location>
        <begin position="182"/>
        <end position="192"/>
    </location>
</feature>
<reference evidence="2 3" key="1">
    <citation type="journal article" date="2019" name="New Phytol.">
        <title>Comparative genomics reveals unique wood-decay strategies and fruiting body development in the Schizophyllaceae.</title>
        <authorList>
            <person name="Almasi E."/>
            <person name="Sahu N."/>
            <person name="Krizsan K."/>
            <person name="Balint B."/>
            <person name="Kovacs G.M."/>
            <person name="Kiss B."/>
            <person name="Cseklye J."/>
            <person name="Drula E."/>
            <person name="Henrissat B."/>
            <person name="Nagy I."/>
            <person name="Chovatia M."/>
            <person name="Adam C."/>
            <person name="LaButti K."/>
            <person name="Lipzen A."/>
            <person name="Riley R."/>
            <person name="Grigoriev I.V."/>
            <person name="Nagy L.G."/>
        </authorList>
    </citation>
    <scope>NUCLEOTIDE SEQUENCE [LARGE SCALE GENOMIC DNA]</scope>
    <source>
        <strain evidence="2 3">NL-1724</strain>
    </source>
</reference>
<feature type="region of interest" description="Disordered" evidence="1">
    <location>
        <begin position="112"/>
        <end position="132"/>
    </location>
</feature>
<feature type="compositionally biased region" description="Acidic residues" evidence="1">
    <location>
        <begin position="193"/>
        <end position="202"/>
    </location>
</feature>
<sequence>MPFSIPFDRPSEATAARIAQRELQDHYDRRGELIAQKQREADALRHKIAHAQTANGWFREALNRLQQDSAAIQLQLQPPVDLPQEAQLDLQLQFGLASLPMPEEQLVVVDDDDDDAYDEPADTDDDYDNESATEADFEEEILHELAVRNYQARTLLDQAAAEDKSDVPLFEQNVLALVEDPEDRHLTVRHDATDDDDDDDDSIAAQSHTQSTIADHIMDTWKQSLITLWRTHEEAFTSTTELTQWILVAMEELERNPALMHPDDRQLHAMLSDLIAGFRLTLAQNPAHPLAKVYFPSKISMEDIFPEHFRKRDRDEKLARLFAGRR</sequence>
<feature type="region of interest" description="Disordered" evidence="1">
    <location>
        <begin position="181"/>
        <end position="203"/>
    </location>
</feature>